<protein>
    <submittedName>
        <fullName evidence="2">Uncharacterized protein</fullName>
    </submittedName>
</protein>
<dbReference type="AlphaFoldDB" id="A0A8H4AEL2"/>
<keyword evidence="3" id="KW-1185">Reference proteome</keyword>
<organism evidence="2 3">
    <name type="scientific">Gigaspora margarita</name>
    <dbReference type="NCBI Taxonomy" id="4874"/>
    <lineage>
        <taxon>Eukaryota</taxon>
        <taxon>Fungi</taxon>
        <taxon>Fungi incertae sedis</taxon>
        <taxon>Mucoromycota</taxon>
        <taxon>Glomeromycotina</taxon>
        <taxon>Glomeromycetes</taxon>
        <taxon>Diversisporales</taxon>
        <taxon>Gigasporaceae</taxon>
        <taxon>Gigaspora</taxon>
    </lineage>
</organism>
<accession>A0A8H4AEL2</accession>
<comment type="caution">
    <text evidence="2">The sequence shown here is derived from an EMBL/GenBank/DDBJ whole genome shotgun (WGS) entry which is preliminary data.</text>
</comment>
<proteinExistence type="predicted"/>
<sequence>MKVKKKESELKRRKGFESDKQDETDTKKDNKVLILKTKPNPMNKKLEYDLENIEKKKKASGYCPEFIDIELVKESVNTSNISGMY</sequence>
<dbReference type="EMBL" id="WTPW01000715">
    <property type="protein sequence ID" value="KAF0485899.1"/>
    <property type="molecule type" value="Genomic_DNA"/>
</dbReference>
<name>A0A8H4AEL2_GIGMA</name>
<evidence type="ECO:0000256" key="1">
    <source>
        <dbReference type="SAM" id="MobiDB-lite"/>
    </source>
</evidence>
<evidence type="ECO:0000313" key="3">
    <source>
        <dbReference type="Proteomes" id="UP000439903"/>
    </source>
</evidence>
<gene>
    <name evidence="2" type="ORF">F8M41_022731</name>
</gene>
<dbReference type="Proteomes" id="UP000439903">
    <property type="component" value="Unassembled WGS sequence"/>
</dbReference>
<reference evidence="2 3" key="1">
    <citation type="journal article" date="2019" name="Environ. Microbiol.">
        <title>At the nexus of three kingdoms: the genome of the mycorrhizal fungus Gigaspora margarita provides insights into plant, endobacterial and fungal interactions.</title>
        <authorList>
            <person name="Venice F."/>
            <person name="Ghignone S."/>
            <person name="Salvioli di Fossalunga A."/>
            <person name="Amselem J."/>
            <person name="Novero M."/>
            <person name="Xianan X."/>
            <person name="Sedzielewska Toro K."/>
            <person name="Morin E."/>
            <person name="Lipzen A."/>
            <person name="Grigoriev I.V."/>
            <person name="Henrissat B."/>
            <person name="Martin F.M."/>
            <person name="Bonfante P."/>
        </authorList>
    </citation>
    <scope>NUCLEOTIDE SEQUENCE [LARGE SCALE GENOMIC DNA]</scope>
    <source>
        <strain evidence="2 3">BEG34</strain>
    </source>
</reference>
<feature type="region of interest" description="Disordered" evidence="1">
    <location>
        <begin position="1"/>
        <end position="30"/>
    </location>
</feature>
<evidence type="ECO:0000313" key="2">
    <source>
        <dbReference type="EMBL" id="KAF0485899.1"/>
    </source>
</evidence>